<dbReference type="UniPathway" id="UPA00619">
    <property type="reaction ID" value="UER00676"/>
</dbReference>
<dbReference type="RefSeq" id="WP_054551628.1">
    <property type="nucleotide sequence ID" value="NZ_LJTC01000002.1"/>
</dbReference>
<dbReference type="GO" id="GO:0046872">
    <property type="term" value="F:metal ion binding"/>
    <property type="evidence" value="ECO:0007669"/>
    <property type="project" value="UniProtKB-KW"/>
</dbReference>
<dbReference type="PANTHER" id="PTHR43705">
    <property type="entry name" value="HYDROXYACYLGLUTATHIONE HYDROLASE"/>
    <property type="match status" value="1"/>
</dbReference>
<feature type="binding site" evidence="7">
    <location>
        <position position="59"/>
    </location>
    <ligand>
        <name>Zn(2+)</name>
        <dbReference type="ChEBI" id="CHEBI:29105"/>
        <label>2</label>
    </ligand>
</feature>
<dbReference type="CDD" id="cd07723">
    <property type="entry name" value="hydroxyacylglutathione_hydrolase_MBL-fold"/>
    <property type="match status" value="1"/>
</dbReference>
<dbReference type="PATRIC" id="fig|570156.3.peg.706"/>
<feature type="binding site" evidence="7">
    <location>
        <position position="57"/>
    </location>
    <ligand>
        <name>Zn(2+)</name>
        <dbReference type="ChEBI" id="CHEBI:29105"/>
        <label>1</label>
    </ligand>
</feature>
<dbReference type="GO" id="GO:0019243">
    <property type="term" value="P:methylglyoxal catabolic process to D-lactate via S-lactoyl-glutathione"/>
    <property type="evidence" value="ECO:0007669"/>
    <property type="project" value="UniProtKB-UniRule"/>
</dbReference>
<dbReference type="InterPro" id="IPR017782">
    <property type="entry name" value="Hydroxyacylglutathione_Hdrlase"/>
</dbReference>
<evidence type="ECO:0000313" key="9">
    <source>
        <dbReference type="EMBL" id="KPM84871.1"/>
    </source>
</evidence>
<reference evidence="9 10" key="1">
    <citation type="submission" date="2015-09" db="EMBL/GenBank/DDBJ databases">
        <title>Draft Genome Sequence of Pseudoalteromonas lipolytica UCD-48B.</title>
        <authorList>
            <person name="Krusor M."/>
            <person name="Coil D.A."/>
            <person name="Lang J.M."/>
            <person name="Eisen J.A."/>
            <person name="Alexiev A."/>
        </authorList>
    </citation>
    <scope>NUCLEOTIDE SEQUENCE [LARGE SCALE GENOMIC DNA]</scope>
    <source>
        <strain evidence="9 10">UCD-48B</strain>
    </source>
</reference>
<dbReference type="GO" id="GO:0004416">
    <property type="term" value="F:hydroxyacylglutathione hydrolase activity"/>
    <property type="evidence" value="ECO:0007669"/>
    <property type="project" value="UniProtKB-UniRule"/>
</dbReference>
<keyword evidence="5 7" id="KW-0378">Hydrolase</keyword>
<evidence type="ECO:0000256" key="4">
    <source>
        <dbReference type="ARBA" id="ARBA00022723"/>
    </source>
</evidence>
<dbReference type="OrthoDB" id="9802248at2"/>
<comment type="cofactor">
    <cofactor evidence="7">
        <name>Zn(2+)</name>
        <dbReference type="ChEBI" id="CHEBI:29105"/>
    </cofactor>
    <text evidence="7">Binds 2 Zn(2+) ions per subunit.</text>
</comment>
<feature type="binding site" evidence="7">
    <location>
        <position position="129"/>
    </location>
    <ligand>
        <name>Zn(2+)</name>
        <dbReference type="ChEBI" id="CHEBI:29105"/>
        <label>2</label>
    </ligand>
</feature>
<comment type="subunit">
    <text evidence="7">Monomer.</text>
</comment>
<dbReference type="SUPFAM" id="SSF56281">
    <property type="entry name" value="Metallo-hydrolase/oxidoreductase"/>
    <property type="match status" value="1"/>
</dbReference>
<dbReference type="SMART" id="SM00849">
    <property type="entry name" value="Lactamase_B"/>
    <property type="match status" value="1"/>
</dbReference>
<dbReference type="Pfam" id="PF00753">
    <property type="entry name" value="Lactamase_B"/>
    <property type="match status" value="1"/>
</dbReference>
<evidence type="ECO:0000259" key="8">
    <source>
        <dbReference type="SMART" id="SM00849"/>
    </source>
</evidence>
<dbReference type="STRING" id="570156.AOG27_03570"/>
<proteinExistence type="inferred from homology"/>
<comment type="caution">
    <text evidence="9">The sequence shown here is derived from an EMBL/GenBank/DDBJ whole genome shotgun (WGS) entry which is preliminary data.</text>
</comment>
<dbReference type="Pfam" id="PF16123">
    <property type="entry name" value="HAGH_C"/>
    <property type="match status" value="1"/>
</dbReference>
<keyword evidence="4 7" id="KW-0479">Metal-binding</keyword>
<feature type="binding site" evidence="7">
    <location>
        <position position="55"/>
    </location>
    <ligand>
        <name>Zn(2+)</name>
        <dbReference type="ChEBI" id="CHEBI:29105"/>
        <label>1</label>
    </ligand>
</feature>
<dbReference type="EC" id="3.1.2.6" evidence="7"/>
<evidence type="ECO:0000256" key="7">
    <source>
        <dbReference type="HAMAP-Rule" id="MF_01374"/>
    </source>
</evidence>
<evidence type="ECO:0000256" key="6">
    <source>
        <dbReference type="ARBA" id="ARBA00022833"/>
    </source>
</evidence>
<dbReference type="PIRSF" id="PIRSF005457">
    <property type="entry name" value="Glx"/>
    <property type="match status" value="1"/>
</dbReference>
<feature type="binding site" evidence="7">
    <location>
        <position position="167"/>
    </location>
    <ligand>
        <name>Zn(2+)</name>
        <dbReference type="ChEBI" id="CHEBI:29105"/>
        <label>2</label>
    </ligand>
</feature>
<evidence type="ECO:0000256" key="3">
    <source>
        <dbReference type="ARBA" id="ARBA00006759"/>
    </source>
</evidence>
<feature type="domain" description="Metallo-beta-lactamase" evidence="8">
    <location>
        <begin position="12"/>
        <end position="167"/>
    </location>
</feature>
<dbReference type="Proteomes" id="UP000050378">
    <property type="component" value="Unassembled WGS sequence"/>
</dbReference>
<dbReference type="HAMAP" id="MF_01374">
    <property type="entry name" value="Glyoxalase_2"/>
    <property type="match status" value="1"/>
</dbReference>
<comment type="function">
    <text evidence="7">Thiolesterase that catalyzes the hydrolysis of S-D-lactoyl-glutathione to form glutathione and D-lactic acid.</text>
</comment>
<evidence type="ECO:0000256" key="2">
    <source>
        <dbReference type="ARBA" id="ARBA00004963"/>
    </source>
</evidence>
<evidence type="ECO:0000313" key="10">
    <source>
        <dbReference type="Proteomes" id="UP000050378"/>
    </source>
</evidence>
<accession>A0A0P7DTZ4</accession>
<sequence length="257" mass="29081">MVQVKAIKAFSDNYIWCISNEAEQTAWVVDPGQAEPVLNYLSEHNLTLSGILITHHHYDHTDGVAALVKEFRDIPVYGPRHSPFKGITHGVSEADKVTVYDYTFTVLATPGHTLDHVCYINDELSFTGDTLFSAGCGRLFEGSAEQMWHSLCKLRALPDECKIYCTHEYTQANLAFAKAVEPNNEYLLNYSDEVDTLRAKDEISLPTQLGVEKQINPFLRSNIATITDELPDELKINLDLNEPWQRFAGLRAWKDNF</sequence>
<protein>
    <recommendedName>
        <fullName evidence="7">Hydroxyacylglutathione hydrolase</fullName>
        <ecNumber evidence="7">3.1.2.6</ecNumber>
    </recommendedName>
    <alternativeName>
        <fullName evidence="7">Glyoxalase II</fullName>
        <shortName evidence="7">Glx II</shortName>
    </alternativeName>
</protein>
<evidence type="ECO:0000256" key="5">
    <source>
        <dbReference type="ARBA" id="ARBA00022801"/>
    </source>
</evidence>
<comment type="catalytic activity">
    <reaction evidence="1 7">
        <text>an S-(2-hydroxyacyl)glutathione + H2O = a 2-hydroxy carboxylate + glutathione + H(+)</text>
        <dbReference type="Rhea" id="RHEA:21864"/>
        <dbReference type="ChEBI" id="CHEBI:15377"/>
        <dbReference type="ChEBI" id="CHEBI:15378"/>
        <dbReference type="ChEBI" id="CHEBI:57925"/>
        <dbReference type="ChEBI" id="CHEBI:58896"/>
        <dbReference type="ChEBI" id="CHEBI:71261"/>
        <dbReference type="EC" id="3.1.2.6"/>
    </reaction>
</comment>
<dbReference type="Gene3D" id="3.60.15.10">
    <property type="entry name" value="Ribonuclease Z/Hydroxyacylglutathione hydrolase-like"/>
    <property type="match status" value="1"/>
</dbReference>
<dbReference type="PANTHER" id="PTHR43705:SF1">
    <property type="entry name" value="HYDROXYACYLGLUTATHIONE HYDROLASE GLOB"/>
    <property type="match status" value="1"/>
</dbReference>
<dbReference type="InterPro" id="IPR050110">
    <property type="entry name" value="Glyoxalase_II_hydrolase"/>
</dbReference>
<dbReference type="InterPro" id="IPR032282">
    <property type="entry name" value="HAGH_C"/>
</dbReference>
<dbReference type="InterPro" id="IPR036866">
    <property type="entry name" value="RibonucZ/Hydroxyglut_hydro"/>
</dbReference>
<comment type="similarity">
    <text evidence="3 7">Belongs to the metallo-beta-lactamase superfamily. Glyoxalase II family.</text>
</comment>
<dbReference type="EMBL" id="LJTC01000002">
    <property type="protein sequence ID" value="KPM84871.1"/>
    <property type="molecule type" value="Genomic_DNA"/>
</dbReference>
<keyword evidence="6 7" id="KW-0862">Zinc</keyword>
<dbReference type="NCBIfam" id="TIGR03413">
    <property type="entry name" value="GSH_gloB"/>
    <property type="match status" value="1"/>
</dbReference>
<dbReference type="AlphaFoldDB" id="A0A0P7DTZ4"/>
<dbReference type="InterPro" id="IPR035680">
    <property type="entry name" value="Clx_II_MBL"/>
</dbReference>
<comment type="pathway">
    <text evidence="2 7">Secondary metabolite metabolism; methylglyoxal degradation; (R)-lactate from methylglyoxal: step 2/2.</text>
</comment>
<evidence type="ECO:0000256" key="1">
    <source>
        <dbReference type="ARBA" id="ARBA00001623"/>
    </source>
</evidence>
<name>A0A0P7DTZ4_9GAMM</name>
<gene>
    <name evidence="7" type="primary">gloB</name>
    <name evidence="9" type="ORF">AOG27_03570</name>
</gene>
<feature type="binding site" evidence="7">
    <location>
        <position position="112"/>
    </location>
    <ligand>
        <name>Zn(2+)</name>
        <dbReference type="ChEBI" id="CHEBI:29105"/>
        <label>1</label>
    </ligand>
</feature>
<organism evidence="9 10">
    <name type="scientific">Pseudoalteromonas lipolytica</name>
    <dbReference type="NCBI Taxonomy" id="570156"/>
    <lineage>
        <taxon>Bacteria</taxon>
        <taxon>Pseudomonadati</taxon>
        <taxon>Pseudomonadota</taxon>
        <taxon>Gammaproteobacteria</taxon>
        <taxon>Alteromonadales</taxon>
        <taxon>Pseudoalteromonadaceae</taxon>
        <taxon>Pseudoalteromonas</taxon>
    </lineage>
</organism>
<feature type="binding site" evidence="7">
    <location>
        <position position="129"/>
    </location>
    <ligand>
        <name>Zn(2+)</name>
        <dbReference type="ChEBI" id="CHEBI:29105"/>
        <label>1</label>
    </ligand>
</feature>
<dbReference type="InterPro" id="IPR001279">
    <property type="entry name" value="Metallo-B-lactamas"/>
</dbReference>
<feature type="binding site" evidence="7">
    <location>
        <position position="60"/>
    </location>
    <ligand>
        <name>Zn(2+)</name>
        <dbReference type="ChEBI" id="CHEBI:29105"/>
        <label>2</label>
    </ligand>
</feature>